<keyword evidence="3" id="KW-0158">Chromosome</keyword>
<feature type="compositionally biased region" description="Low complexity" evidence="12">
    <location>
        <begin position="1445"/>
        <end position="1477"/>
    </location>
</feature>
<evidence type="ECO:0000256" key="8">
    <source>
        <dbReference type="ARBA" id="ARBA00022771"/>
    </source>
</evidence>
<dbReference type="InterPro" id="IPR001214">
    <property type="entry name" value="SET_dom"/>
</dbReference>
<organism evidence="15 16">
    <name type="scientific">Plasmodium falciparum Tanzania</name>
    <name type="common">2000708</name>
    <dbReference type="NCBI Taxonomy" id="1036725"/>
    <lineage>
        <taxon>Eukaryota</taxon>
        <taxon>Sar</taxon>
        <taxon>Alveolata</taxon>
        <taxon>Apicomplexa</taxon>
        <taxon>Aconoidasida</taxon>
        <taxon>Haemosporida</taxon>
        <taxon>Plasmodiidae</taxon>
        <taxon>Plasmodium</taxon>
        <taxon>Plasmodium (Laverania)</taxon>
    </lineage>
</organism>
<dbReference type="GO" id="GO:0005694">
    <property type="term" value="C:chromosome"/>
    <property type="evidence" value="ECO:0007669"/>
    <property type="project" value="UniProtKB-SubCell"/>
</dbReference>
<keyword evidence="10" id="KW-0539">Nucleus</keyword>
<evidence type="ECO:0000259" key="13">
    <source>
        <dbReference type="PROSITE" id="PS50280"/>
    </source>
</evidence>
<dbReference type="GO" id="GO:0042054">
    <property type="term" value="F:histone methyltransferase activity"/>
    <property type="evidence" value="ECO:0007669"/>
    <property type="project" value="InterPro"/>
</dbReference>
<feature type="compositionally biased region" description="Acidic residues" evidence="12">
    <location>
        <begin position="1414"/>
        <end position="1444"/>
    </location>
</feature>
<sequence>MNIWLYNNISDICKSYIKNFDYLNKRIFHNKSKIWKLSNKKVTIHGDPKKRIERNKQEIEDHRREQDGENDQEEDNYDDYDDEDDDDDNCHIYDNYDDYLENDDYDNHNYFYHKNHDVNKIRKIQNKNCSTDFINYTSINNRNMECPNKNADNLKNMDSFLLYMKERKIKKKKNINDHMENQLSDTLNNSNNYNKDVYDSYYDDMNFCYDKDYNMILKKGVNSNRTKSLDRYPNNISHNYVNNISSEIIKYCKDNNITLKSDIKNIINHFNKKYANSSLTNSKISMYENGYPQRSVDRIYDSSTNDPKSDMNGSNNNNSSSNNNNNITHITNDCDNTQTNKNKHYVNSIVNSIVNIFQKRKNVNEKKENINEQNCISFNTNLRNNKLNNNDDLCSNSYVNNINRNKQITNNENKKDNMLMLKGTYHGDSLNESINIEHNLKNNNSMSDVNFVLNNNDNDKKQNSYDISEVYDNDNNEEPKEMNINKTNNNNNDILMKSCNDIRRNTTFYRHNVINEEQKNFEYLLSRKKKNVDSIDNVNFYDFMKNDFFNIFNNNIISEHKKTNQIVNQINNNVDTSKNVVYNINYDEHKGEVINLSFDKKGKETYPQVDIELYNKKMNPRYQNINEQNTCQTSDDNTTYPNVYSDNCALNSSYTNFLRNKSLKYKKCYKQNRQDESTGAEFDYNLDESVYYDDCNNKLYKRSFLKNNKNIIEKGREEHKQDIYNNISDICKSYIKNFDYLNKRIFHNKSKIWKLSNKKVTIHGDPKKRIERNKQEIEDHRREQDGENDQEEDNYDDYDDEDDDDDNCHIYDNYDDYLENDDYDNHNYFYHKNHDVNKIRKIQNKNCSTDFINYTSINNRNMECPNKNADNLKNMDSFLLYMKERKIKKKKNINDHMENQLSDTLNNSNNYNKDVYDSYYDDMNFCYDKDYNMILKKGVNSNRTKSLDRYPNNISHNYVNNISSEIIKYCKDNNITLKSDIKNIINHFNKKYANSSLTNSKISMYENGYPQRSVDRIYDSSTNDPKSDMNGSNNNNSSSNNNNNITHITNDCDNTQTNKNKHYVNSIVNSIVNIFQKRKNVNEKKENINEQNCISFNTNLRNNKLNNNDDLCSNSYVNNINRNKQITNNENKKDNMLMLKGTYHGDSLNESINIEHNLKNNNSMSDVNFVLNNNDNDKKQNSYDISEVSINCYYDDVIKCYMDYTMHGMEDETNFYLCEFCEQNIFDMNNMIKKDKAKECMYRCNISCGRTFHKACVCYIKNNDNYICFFCLYDINFCTLCKEVLTNDSLLPCYYPLCSVSMHTKCVEKLLLFNSHCLKQYESIILPRDINIEQQKNTQKSASDGIIEQPLNIKKKIKRRHIYRKRRRRGPRKSQITTSNKKINKSELAGGSIINGVDMEQENDQGGNNNNNDDNNDDNNDNNDDNNDNNDDNNDNNDNNDDNNNDNNNNNNNDNNDNNNNNNNNNNNDNDNNNNNNCDENFKNHLLKKDLLRDEPHHNNYDKILECNTEIKMENNVNMSEEPIYNKLFNGKEETLNNENDEKIIVLKKFICPLHICYVCKEFDINNTESSKKELKNNLFRCIKCYKSVHRKCMNQLKNNDNNDNDNNNNNINIYIISHKHRIICCANHMDDYKKEHMEYLKYIKEVKDICKLDEPIHNNNNNNILSEKGFYGDENNLSISKFHNNSSYEPIKNKETCIKGKDSNYLSHDNKGITDMNNTNKMNVLNLKSCMVNDMNTSERKKKKSCESRGSNITNKKVVFDLTDELNEKEKSPPLDNVQNKIIYGDNEIEKNVNICQKEDGGLNLGSMNILSIGKNHMRTNNNNNNDSSCSSNNNIISVENEYILKNKNLNKSNNSLLDHNNKIKKNSTLNIKECTDSCINVDEFINKNQNEKDISLENIDALCIKRKRNVSHPYNDTLDDTNILKDISNNKSYYVNISKKKRNVSFNYKEEFMKGDEQFLLKGNNLESNEKNTKNKLCNNDNNNNNNKGKNTKYNTLDRKNNKNKQINDTINKEPENINHNMQNQQLTDNFVEDNMKYKQEIYHIKLSHILSIEKGLLSLQEINIDQMNDECKKHISILCTFRQDFINYVIFLFSKSLNNAKQNEEDILNNDDHRNQEELHERWKENMVYNFLANYDKKEKKYISKKEEDAIIKILSNDIVGIMKKELKISLYDFIMLKKKTISTNENHKDNDESVVYVEDGKHHCNDINKMKDNVNNDIIPNIKYNNNNYDDVINTKEKESIPDASYMKVTRNQSIMNNDIYNNNIQIIEKERIMNNNKKNYYDEEKKREEYNGLFSKGKKKSFKNNKMDLKTFFSLTNNGYKVDISILKKYSSFLKFEYISKNIYLNDKNKNLLACKSDDYKCLCQGECNLYTCYNSLSNIQCSKSRCNLPEKIQDRKCFNRPFRKSFVKDLEIKKTEKTGYGVFCKRDIKNGELICEYVGEVLGKREFEKRLEVYQEESKKTDMYNWYIIQINKDVYIDSGKKGSISRFINHSCSPNSVSQKWIVRGFYRIGIFALRDIPSGEEITYNYSYNFLFNNFECLCKSPNCMNYHLLKKGESSGASNIIKETELLNNTIFNPVENFHNLHGKMQDWNIFIEEAHTRLLYEYNKMNAFNLRLMECYSTWIFYDMNFQKNQFFSLKSKPYNVSAEFWKVLVSAFSDGEKNIINTFNLFLPSLIKIGQLRRIQQYSYILHNIIGLEHDMWNLIDKGFADDEVCRKCKSCGNLTMCDKCFQSYHQLCGNMHSKMYKNNELVLCRFCQKYDYKIQWIKENHGSKMKTCIEIRSKAFYKLNRDIMTLLEESVKYTQNQSLDSIHAHNTKAFKSKKLKLRKFQYKYVKI</sequence>
<evidence type="ECO:0000256" key="2">
    <source>
        <dbReference type="ARBA" id="ARBA00004286"/>
    </source>
</evidence>
<dbReference type="Proteomes" id="UP000030708">
    <property type="component" value="Unassembled WGS sequence"/>
</dbReference>
<feature type="compositionally biased region" description="Basic and acidic residues" evidence="12">
    <location>
        <begin position="764"/>
        <end position="785"/>
    </location>
</feature>
<evidence type="ECO:0000256" key="3">
    <source>
        <dbReference type="ARBA" id="ARBA00022454"/>
    </source>
</evidence>
<feature type="region of interest" description="Disordered" evidence="12">
    <location>
        <begin position="295"/>
        <end position="339"/>
    </location>
</feature>
<dbReference type="SMART" id="SM00317">
    <property type="entry name" value="SET"/>
    <property type="match status" value="1"/>
</dbReference>
<dbReference type="FunFam" id="2.170.270.10:FF:000042">
    <property type="entry name" value="Variant-silencing SET protein"/>
    <property type="match status" value="1"/>
</dbReference>
<evidence type="ECO:0000259" key="14">
    <source>
        <dbReference type="PROSITE" id="PS51215"/>
    </source>
</evidence>
<feature type="compositionally biased region" description="Polar residues" evidence="12">
    <location>
        <begin position="327"/>
        <end position="339"/>
    </location>
</feature>
<feature type="compositionally biased region" description="Acidic residues" evidence="12">
    <location>
        <begin position="786"/>
        <end position="806"/>
    </location>
</feature>
<evidence type="ECO:0000256" key="6">
    <source>
        <dbReference type="ARBA" id="ARBA00022691"/>
    </source>
</evidence>
<feature type="compositionally biased region" description="Basic residues" evidence="12">
    <location>
        <begin position="1357"/>
        <end position="1372"/>
    </location>
</feature>
<reference evidence="15 16" key="1">
    <citation type="submission" date="2013-02" db="EMBL/GenBank/DDBJ databases">
        <title>The Genome Annotation of Plasmodium falciparum Tanzania (2000708).</title>
        <authorList>
            <consortium name="The Broad Institute Genome Sequencing Platform"/>
            <consortium name="The Broad Institute Genome Sequencing Center for Infectious Disease"/>
            <person name="Neafsey D."/>
            <person name="Hoffman S."/>
            <person name="Volkman S."/>
            <person name="Rosenthal P."/>
            <person name="Walker B."/>
            <person name="Young S.K."/>
            <person name="Zeng Q."/>
            <person name="Gargeya S."/>
            <person name="Fitzgerald M."/>
            <person name="Haas B."/>
            <person name="Abouelleil A."/>
            <person name="Allen A.W."/>
            <person name="Alvarado L."/>
            <person name="Arachchi H.M."/>
            <person name="Berlin A.M."/>
            <person name="Chapman S.B."/>
            <person name="Gainer-Dewar J."/>
            <person name="Goldberg J."/>
            <person name="Griggs A."/>
            <person name="Gujja S."/>
            <person name="Hansen M."/>
            <person name="Howarth C."/>
            <person name="Imamovic A."/>
            <person name="Ireland A."/>
            <person name="Larimer J."/>
            <person name="McCowan C."/>
            <person name="Murphy C."/>
            <person name="Pearson M."/>
            <person name="Poon T.W."/>
            <person name="Priest M."/>
            <person name="Roberts A."/>
            <person name="Saif S."/>
            <person name="Shea T."/>
            <person name="Sisk P."/>
            <person name="Sykes S."/>
            <person name="Wortman J."/>
            <person name="Nusbaum C."/>
            <person name="Birren B."/>
        </authorList>
    </citation>
    <scope>NUCLEOTIDE SEQUENCE [LARGE SCALE GENOMIC DNA]</scope>
    <source>
        <strain evidence="16">Tanzania (2000708)</strain>
    </source>
</reference>
<feature type="domain" description="AWS" evidence="14">
    <location>
        <begin position="2362"/>
        <end position="2412"/>
    </location>
</feature>
<feature type="compositionally biased region" description="Low complexity" evidence="12">
    <location>
        <begin position="1030"/>
        <end position="1044"/>
    </location>
</feature>
<proteinExistence type="predicted"/>
<feature type="region of interest" description="Disordered" evidence="12">
    <location>
        <begin position="1972"/>
        <end position="2000"/>
    </location>
</feature>
<keyword evidence="5" id="KW-0808">Transferase</keyword>
<dbReference type="PROSITE" id="PS51215">
    <property type="entry name" value="AWS"/>
    <property type="match status" value="1"/>
</dbReference>
<dbReference type="PROSITE" id="PS50280">
    <property type="entry name" value="SET"/>
    <property type="match status" value="1"/>
</dbReference>
<accession>A0A024W2H1</accession>
<dbReference type="Gene3D" id="2.170.270.10">
    <property type="entry name" value="SET domain"/>
    <property type="match status" value="1"/>
</dbReference>
<dbReference type="InterPro" id="IPR050777">
    <property type="entry name" value="SET2_Histone-Lys_MeTrsfase"/>
</dbReference>
<keyword evidence="7" id="KW-0479">Metal-binding</keyword>
<evidence type="ECO:0008006" key="17">
    <source>
        <dbReference type="Google" id="ProtNLM"/>
    </source>
</evidence>
<evidence type="ECO:0000256" key="9">
    <source>
        <dbReference type="ARBA" id="ARBA00022833"/>
    </source>
</evidence>
<feature type="coiled-coil region" evidence="11">
    <location>
        <begin position="887"/>
        <end position="914"/>
    </location>
</feature>
<feature type="domain" description="SET" evidence="13">
    <location>
        <begin position="2414"/>
        <end position="2535"/>
    </location>
</feature>
<keyword evidence="6" id="KW-0949">S-adenosyl-L-methionine</keyword>
<dbReference type="EMBL" id="KI926504">
    <property type="protein sequence ID" value="ETW34857.1"/>
    <property type="molecule type" value="Genomic_DNA"/>
</dbReference>
<evidence type="ECO:0000256" key="5">
    <source>
        <dbReference type="ARBA" id="ARBA00022679"/>
    </source>
</evidence>
<dbReference type="GO" id="GO:0032259">
    <property type="term" value="P:methylation"/>
    <property type="evidence" value="ECO:0007669"/>
    <property type="project" value="UniProtKB-KW"/>
</dbReference>
<feature type="region of interest" description="Disordered" evidence="12">
    <location>
        <begin position="46"/>
        <end position="89"/>
    </location>
</feature>
<reference evidence="15 16" key="2">
    <citation type="submission" date="2013-02" db="EMBL/GenBank/DDBJ databases">
        <title>The Genome Sequence of Plasmodium falciparum Tanzania (2000708).</title>
        <authorList>
            <consortium name="The Broad Institute Genome Sequencing Platform"/>
            <consortium name="The Broad Institute Genome Sequencing Center for Infectious Disease"/>
            <person name="Neafsey D."/>
            <person name="Cheeseman I."/>
            <person name="Volkman S."/>
            <person name="Adams J."/>
            <person name="Walker B."/>
            <person name="Young S.K."/>
            <person name="Zeng Q."/>
            <person name="Gargeya S."/>
            <person name="Fitzgerald M."/>
            <person name="Haas B."/>
            <person name="Abouelleil A."/>
            <person name="Alvarado L."/>
            <person name="Arachchi H.M."/>
            <person name="Berlin A.M."/>
            <person name="Chapman S.B."/>
            <person name="Dewar J."/>
            <person name="Goldberg J."/>
            <person name="Griggs A."/>
            <person name="Gujja S."/>
            <person name="Hansen M."/>
            <person name="Howarth C."/>
            <person name="Imamovic A."/>
            <person name="Larimer J."/>
            <person name="McCowan C."/>
            <person name="Murphy C."/>
            <person name="Neiman D."/>
            <person name="Pearson M."/>
            <person name="Priest M."/>
            <person name="Roberts A."/>
            <person name="Saif S."/>
            <person name="Shea T."/>
            <person name="Sisk P."/>
            <person name="Sykes S."/>
            <person name="Wortman J."/>
            <person name="Nusbaum C."/>
            <person name="Birren B."/>
        </authorList>
    </citation>
    <scope>NUCLEOTIDE SEQUENCE [LARGE SCALE GENOMIC DNA]</scope>
    <source>
        <strain evidence="16">Tanzania (2000708)</strain>
    </source>
</reference>
<feature type="region of interest" description="Disordered" evidence="12">
    <location>
        <begin position="764"/>
        <end position="807"/>
    </location>
</feature>
<dbReference type="SMART" id="SM00249">
    <property type="entry name" value="PHD"/>
    <property type="match status" value="4"/>
</dbReference>
<gene>
    <name evidence="15" type="ORF">PFTANZ_04435</name>
</gene>
<feature type="compositionally biased region" description="Low complexity" evidence="12">
    <location>
        <begin position="312"/>
        <end position="326"/>
    </location>
</feature>
<dbReference type="SUPFAM" id="SSF82199">
    <property type="entry name" value="SET domain"/>
    <property type="match status" value="1"/>
</dbReference>
<evidence type="ECO:0000313" key="16">
    <source>
        <dbReference type="Proteomes" id="UP000030708"/>
    </source>
</evidence>
<keyword evidence="9" id="KW-0862">Zinc</keyword>
<comment type="subcellular location">
    <subcellularLocation>
        <location evidence="2">Chromosome</location>
    </subcellularLocation>
    <subcellularLocation>
        <location evidence="1">Nucleus</location>
    </subcellularLocation>
</comment>
<evidence type="ECO:0000256" key="4">
    <source>
        <dbReference type="ARBA" id="ARBA00022603"/>
    </source>
</evidence>
<dbReference type="GO" id="GO:0005634">
    <property type="term" value="C:nucleus"/>
    <property type="evidence" value="ECO:0007669"/>
    <property type="project" value="UniProtKB-SubCell"/>
</dbReference>
<dbReference type="PANTHER" id="PTHR22884">
    <property type="entry name" value="SET DOMAIN PROTEINS"/>
    <property type="match status" value="1"/>
</dbReference>
<dbReference type="GO" id="GO:0008270">
    <property type="term" value="F:zinc ion binding"/>
    <property type="evidence" value="ECO:0007669"/>
    <property type="project" value="UniProtKB-KW"/>
</dbReference>
<feature type="compositionally biased region" description="Low complexity" evidence="12">
    <location>
        <begin position="1977"/>
        <end position="1997"/>
    </location>
</feature>
<dbReference type="OrthoDB" id="308383at2759"/>
<keyword evidence="8" id="KW-0863">Zinc-finger</keyword>
<keyword evidence="11" id="KW-0175">Coiled coil</keyword>
<feature type="compositionally biased region" description="Acidic residues" evidence="12">
    <location>
        <begin position="68"/>
        <end position="88"/>
    </location>
</feature>
<evidence type="ECO:0000313" key="15">
    <source>
        <dbReference type="EMBL" id="ETW34857.1"/>
    </source>
</evidence>
<evidence type="ECO:0000256" key="10">
    <source>
        <dbReference type="ARBA" id="ARBA00023242"/>
    </source>
</evidence>
<dbReference type="InterPro" id="IPR006560">
    <property type="entry name" value="AWS_dom"/>
</dbReference>
<evidence type="ECO:0000256" key="1">
    <source>
        <dbReference type="ARBA" id="ARBA00004123"/>
    </source>
</evidence>
<feature type="coiled-coil region" evidence="11">
    <location>
        <begin position="169"/>
        <end position="196"/>
    </location>
</feature>
<dbReference type="InterPro" id="IPR001965">
    <property type="entry name" value="Znf_PHD"/>
</dbReference>
<protein>
    <recommendedName>
        <fullName evidence="17">PHD-type domain-containing protein</fullName>
    </recommendedName>
</protein>
<feature type="compositionally biased region" description="Polar residues" evidence="12">
    <location>
        <begin position="1045"/>
        <end position="1057"/>
    </location>
</feature>
<feature type="compositionally biased region" description="Basic and acidic residues" evidence="12">
    <location>
        <begin position="46"/>
        <end position="67"/>
    </location>
</feature>
<evidence type="ECO:0000256" key="12">
    <source>
        <dbReference type="SAM" id="MobiDB-lite"/>
    </source>
</evidence>
<feature type="region of interest" description="Disordered" evidence="12">
    <location>
        <begin position="1013"/>
        <end position="1057"/>
    </location>
</feature>
<dbReference type="CDD" id="cd10531">
    <property type="entry name" value="SET_SETD2-like"/>
    <property type="match status" value="1"/>
</dbReference>
<keyword evidence="4" id="KW-0489">Methyltransferase</keyword>
<dbReference type="InterPro" id="IPR046341">
    <property type="entry name" value="SET_dom_sf"/>
</dbReference>
<dbReference type="Pfam" id="PF00856">
    <property type="entry name" value="SET"/>
    <property type="match status" value="1"/>
</dbReference>
<feature type="region of interest" description="Disordered" evidence="12">
    <location>
        <begin position="1357"/>
        <end position="1481"/>
    </location>
</feature>
<evidence type="ECO:0000256" key="7">
    <source>
        <dbReference type="ARBA" id="ARBA00022723"/>
    </source>
</evidence>
<name>A0A024W2H1_PLAFA</name>
<evidence type="ECO:0000256" key="11">
    <source>
        <dbReference type="SAM" id="Coils"/>
    </source>
</evidence>